<evidence type="ECO:0008006" key="5">
    <source>
        <dbReference type="Google" id="ProtNLM"/>
    </source>
</evidence>
<organism evidence="3 4">
    <name type="scientific">Meristemomyces frigidus</name>
    <dbReference type="NCBI Taxonomy" id="1508187"/>
    <lineage>
        <taxon>Eukaryota</taxon>
        <taxon>Fungi</taxon>
        <taxon>Dikarya</taxon>
        <taxon>Ascomycota</taxon>
        <taxon>Pezizomycotina</taxon>
        <taxon>Dothideomycetes</taxon>
        <taxon>Dothideomycetidae</taxon>
        <taxon>Mycosphaerellales</taxon>
        <taxon>Teratosphaeriaceae</taxon>
        <taxon>Meristemomyces</taxon>
    </lineage>
</organism>
<dbReference type="Gene3D" id="2.120.10.80">
    <property type="entry name" value="Kelch-type beta propeller"/>
    <property type="match status" value="2"/>
</dbReference>
<evidence type="ECO:0000256" key="2">
    <source>
        <dbReference type="ARBA" id="ARBA00023004"/>
    </source>
</evidence>
<accession>A0AAN7YMH9</accession>
<protein>
    <recommendedName>
        <fullName evidence="5">Kelch repeat protein</fullName>
    </recommendedName>
</protein>
<evidence type="ECO:0000313" key="3">
    <source>
        <dbReference type="EMBL" id="KAK5116750.1"/>
    </source>
</evidence>
<evidence type="ECO:0000256" key="1">
    <source>
        <dbReference type="ARBA" id="ARBA00022737"/>
    </source>
</evidence>
<dbReference type="Proteomes" id="UP001310890">
    <property type="component" value="Unassembled WGS sequence"/>
</dbReference>
<dbReference type="GO" id="GO:0019760">
    <property type="term" value="P:glucosinolate metabolic process"/>
    <property type="evidence" value="ECO:0007669"/>
    <property type="project" value="UniProtKB-ARBA"/>
</dbReference>
<dbReference type="InterPro" id="IPR015915">
    <property type="entry name" value="Kelch-typ_b-propeller"/>
</dbReference>
<comment type="caution">
    <text evidence="3">The sequence shown here is derived from an EMBL/GenBank/DDBJ whole genome shotgun (WGS) entry which is preliminary data.</text>
</comment>
<dbReference type="AlphaFoldDB" id="A0AAN7YMH9"/>
<name>A0AAN7YMH9_9PEZI</name>
<reference evidence="3" key="1">
    <citation type="submission" date="2023-08" db="EMBL/GenBank/DDBJ databases">
        <title>Black Yeasts Isolated from many extreme environments.</title>
        <authorList>
            <person name="Coleine C."/>
            <person name="Stajich J.E."/>
            <person name="Selbmann L."/>
        </authorList>
    </citation>
    <scope>NUCLEOTIDE SEQUENCE</scope>
    <source>
        <strain evidence="3">CCFEE 5401</strain>
    </source>
</reference>
<dbReference type="PANTHER" id="PTHR47435:SF4">
    <property type="entry name" value="KELCH REPEAT PROTEIN (AFU_ORTHOLOGUE AFUA_5G12780)"/>
    <property type="match status" value="1"/>
</dbReference>
<keyword evidence="2" id="KW-0408">Iron</keyword>
<dbReference type="EMBL" id="JAVRRL010000007">
    <property type="protein sequence ID" value="KAK5116750.1"/>
    <property type="molecule type" value="Genomic_DNA"/>
</dbReference>
<gene>
    <name evidence="3" type="ORF">LTR62_007424</name>
</gene>
<keyword evidence="1" id="KW-0677">Repeat</keyword>
<evidence type="ECO:0000313" key="4">
    <source>
        <dbReference type="Proteomes" id="UP001310890"/>
    </source>
</evidence>
<dbReference type="SUPFAM" id="SSF117281">
    <property type="entry name" value="Kelch motif"/>
    <property type="match status" value="1"/>
</dbReference>
<dbReference type="PANTHER" id="PTHR47435">
    <property type="entry name" value="KELCH REPEAT PROTEIN (AFU_ORTHOLOGUE AFUA_5G12780)"/>
    <property type="match status" value="1"/>
</dbReference>
<dbReference type="Pfam" id="PF24681">
    <property type="entry name" value="Kelch_KLHDC2_KLHL20_DRC7"/>
    <property type="match status" value="1"/>
</dbReference>
<proteinExistence type="predicted"/>
<sequence length="333" mass="35766">MSLNGHWVKLAQSEGLTRSSLCASVVDSSVYIFGGELEPRKPRDSNTYKVDITSDSTSHVVIVAASSPVPSPRVGASSTSLNGRIYMFSGRGGEAMAPVEEKGHMWEFEPARQKWTSLAPKSDAFPEARSYFCMTNNGSDTVYVHAGCPEKGRLSDLWAFNVRKLEWAMLASAPAPPRGGPSIAFVDGEIYRMNGFDGKSEQGGSLDIYSTATNEWSTHTFEADGKSGPGARSVSALLPVTINGGTYLLTLFGESDPSSLGHLGAGKMLSDAWAFSLADRRWRRVDTSSAEEPQPRGWFDADTIGAHGSDGVVVAGGLGESNERLGDVWRLVF</sequence>